<dbReference type="InterPro" id="IPR002173">
    <property type="entry name" value="Carboh/pur_kinase_PfkB_CS"/>
</dbReference>
<gene>
    <name evidence="7" type="ORF">NLU14_03450</name>
</gene>
<evidence type="ECO:0000256" key="3">
    <source>
        <dbReference type="ARBA" id="ARBA00022741"/>
    </source>
</evidence>
<evidence type="ECO:0000256" key="1">
    <source>
        <dbReference type="ARBA" id="ARBA00010688"/>
    </source>
</evidence>
<proteinExistence type="inferred from homology"/>
<evidence type="ECO:0000256" key="4">
    <source>
        <dbReference type="ARBA" id="ARBA00022777"/>
    </source>
</evidence>
<dbReference type="GO" id="GO:0016301">
    <property type="term" value="F:kinase activity"/>
    <property type="evidence" value="ECO:0007669"/>
    <property type="project" value="UniProtKB-KW"/>
</dbReference>
<dbReference type="PANTHER" id="PTHR43085">
    <property type="entry name" value="HEXOKINASE FAMILY MEMBER"/>
    <property type="match status" value="1"/>
</dbReference>
<protein>
    <submittedName>
        <fullName evidence="7">Carbohydrate kinase</fullName>
    </submittedName>
</protein>
<comment type="caution">
    <text evidence="7">The sequence shown here is derived from an EMBL/GenBank/DDBJ whole genome shotgun (WGS) entry which is preliminary data.</text>
</comment>
<dbReference type="InterPro" id="IPR011611">
    <property type="entry name" value="PfkB_dom"/>
</dbReference>
<dbReference type="SUPFAM" id="SSF53613">
    <property type="entry name" value="Ribokinase-like"/>
    <property type="match status" value="1"/>
</dbReference>
<evidence type="ECO:0000313" key="8">
    <source>
        <dbReference type="Proteomes" id="UP001143391"/>
    </source>
</evidence>
<dbReference type="Pfam" id="PF00294">
    <property type="entry name" value="PfkB"/>
    <property type="match status" value="1"/>
</dbReference>
<reference evidence="7" key="1">
    <citation type="submission" date="2022-07" db="EMBL/GenBank/DDBJ databases">
        <title>Marinobacter iranensis a new bacterium isolate from a hipersaline lake in Iran.</title>
        <authorList>
            <person name="Mohammad A.M.A."/>
            <person name="Cristina S.-P."/>
            <person name="Antonio V."/>
        </authorList>
    </citation>
    <scope>NUCLEOTIDE SEQUENCE</scope>
    <source>
        <strain evidence="7">71-i</strain>
    </source>
</reference>
<dbReference type="PANTHER" id="PTHR43085:SF1">
    <property type="entry name" value="PSEUDOURIDINE KINASE-RELATED"/>
    <property type="match status" value="1"/>
</dbReference>
<name>A0ABT5Y6H1_9GAMM</name>
<dbReference type="InterPro" id="IPR050306">
    <property type="entry name" value="PfkB_Carbo_kinase"/>
</dbReference>
<dbReference type="Proteomes" id="UP001143391">
    <property type="component" value="Unassembled WGS sequence"/>
</dbReference>
<keyword evidence="5" id="KW-0067">ATP-binding</keyword>
<comment type="similarity">
    <text evidence="1">Belongs to the carbohydrate kinase PfkB family.</text>
</comment>
<dbReference type="PROSITE" id="PS00583">
    <property type="entry name" value="PFKB_KINASES_1"/>
    <property type="match status" value="1"/>
</dbReference>
<organism evidence="7 8">
    <name type="scientific">Marinobacter iranensis</name>
    <dbReference type="NCBI Taxonomy" id="2962607"/>
    <lineage>
        <taxon>Bacteria</taxon>
        <taxon>Pseudomonadati</taxon>
        <taxon>Pseudomonadota</taxon>
        <taxon>Gammaproteobacteria</taxon>
        <taxon>Pseudomonadales</taxon>
        <taxon>Marinobacteraceae</taxon>
        <taxon>Marinobacter</taxon>
    </lineage>
</organism>
<evidence type="ECO:0000259" key="6">
    <source>
        <dbReference type="Pfam" id="PF00294"/>
    </source>
</evidence>
<accession>A0ABT5Y6H1</accession>
<evidence type="ECO:0000313" key="7">
    <source>
        <dbReference type="EMBL" id="MDF0749279.1"/>
    </source>
</evidence>
<dbReference type="PROSITE" id="PS00584">
    <property type="entry name" value="PFKB_KINASES_2"/>
    <property type="match status" value="1"/>
</dbReference>
<keyword evidence="2" id="KW-0808">Transferase</keyword>
<evidence type="ECO:0000256" key="2">
    <source>
        <dbReference type="ARBA" id="ARBA00022679"/>
    </source>
</evidence>
<dbReference type="RefSeq" id="WP_275704777.1">
    <property type="nucleotide sequence ID" value="NZ_JANCMW010000002.1"/>
</dbReference>
<keyword evidence="8" id="KW-1185">Reference proteome</keyword>
<keyword evidence="3" id="KW-0547">Nucleotide-binding</keyword>
<dbReference type="Gene3D" id="3.40.1190.20">
    <property type="match status" value="1"/>
</dbReference>
<evidence type="ECO:0000256" key="5">
    <source>
        <dbReference type="ARBA" id="ARBA00022840"/>
    </source>
</evidence>
<feature type="domain" description="Carbohydrate kinase PfkB" evidence="6">
    <location>
        <begin position="1"/>
        <end position="308"/>
    </location>
</feature>
<sequence>MTDVLCFGEALIDMRGETQSGRRRYIPQPGGAPANVAVGVARLGGSSGFVGQVGVDVFGSDIVSALAGYGVDVSLTRQTTEAMTALAFVTLDHEGERSFAFYRNGTADLLYESGMCPDEALDKARIVHVCSNTLTTPDIRKTTFAMMRRAREHGCLVSFDVNYRQALWPDDEVPAQHILKAAGMADIVKFSREELEALFGEGADLSGNLLKEGVRLLLVSDGAGPLHAYSPDRKVTVQPPTVEAKDTTAAGDSFVAGLLYGLGRQVADSMAFNDWLEKPGNIEAALAFSARCGAFAAMHYGAFEALPTFDQLQGMIPETG</sequence>
<keyword evidence="4 7" id="KW-0418">Kinase</keyword>
<dbReference type="EMBL" id="JANCMW010000002">
    <property type="protein sequence ID" value="MDF0749279.1"/>
    <property type="molecule type" value="Genomic_DNA"/>
</dbReference>
<dbReference type="InterPro" id="IPR029056">
    <property type="entry name" value="Ribokinase-like"/>
</dbReference>
<dbReference type="CDD" id="cd01167">
    <property type="entry name" value="bac_FRK"/>
    <property type="match status" value="1"/>
</dbReference>